<comment type="caution">
    <text evidence="2">The sequence shown here is derived from an EMBL/GenBank/DDBJ whole genome shotgun (WGS) entry which is preliminary data.</text>
</comment>
<evidence type="ECO:0000313" key="3">
    <source>
        <dbReference type="Proteomes" id="UP000471152"/>
    </source>
</evidence>
<dbReference type="Proteomes" id="UP000471152">
    <property type="component" value="Unassembled WGS sequence"/>
</dbReference>
<organism evidence="2 3">
    <name type="scientific">Modestobacter muralis</name>
    <dbReference type="NCBI Taxonomy" id="1608614"/>
    <lineage>
        <taxon>Bacteria</taxon>
        <taxon>Bacillati</taxon>
        <taxon>Actinomycetota</taxon>
        <taxon>Actinomycetes</taxon>
        <taxon>Geodermatophilales</taxon>
        <taxon>Geodermatophilaceae</taxon>
        <taxon>Modestobacter</taxon>
    </lineage>
</organism>
<sequence length="54" mass="6327">MGFAHLVDMHPSLTSLADLPRGWSAGQCDDPERDEWHRRPISKRARMRAWVRRA</sequence>
<protein>
    <submittedName>
        <fullName evidence="2">Uncharacterized protein</fullName>
    </submittedName>
</protein>
<feature type="region of interest" description="Disordered" evidence="1">
    <location>
        <begin position="16"/>
        <end position="36"/>
    </location>
</feature>
<evidence type="ECO:0000313" key="2">
    <source>
        <dbReference type="EMBL" id="NEN53539.1"/>
    </source>
</evidence>
<dbReference type="RefSeq" id="WP_211661838.1">
    <property type="nucleotide sequence ID" value="NZ_JAAGWH010000070.1"/>
</dbReference>
<dbReference type="EMBL" id="JAAGWB010000074">
    <property type="protein sequence ID" value="NEN53539.1"/>
    <property type="molecule type" value="Genomic_DNA"/>
</dbReference>
<gene>
    <name evidence="2" type="ORF">G3R41_21790</name>
</gene>
<evidence type="ECO:0000256" key="1">
    <source>
        <dbReference type="SAM" id="MobiDB-lite"/>
    </source>
</evidence>
<reference evidence="2 3" key="1">
    <citation type="submission" date="2020-02" db="EMBL/GenBank/DDBJ databases">
        <title>The WGS of Modestobacter muralis DSM 100205.</title>
        <authorList>
            <person name="Jiang Z."/>
        </authorList>
    </citation>
    <scope>NUCLEOTIDE SEQUENCE [LARGE SCALE GENOMIC DNA]</scope>
    <source>
        <strain evidence="2 3">DSM 100205</strain>
    </source>
</reference>
<proteinExistence type="predicted"/>
<dbReference type="AlphaFoldDB" id="A0A6P0HEC6"/>
<name>A0A6P0HEC6_9ACTN</name>
<accession>A0A6P0HEC6</accession>